<feature type="transmembrane region" description="Helical" evidence="1">
    <location>
        <begin position="13"/>
        <end position="32"/>
    </location>
</feature>
<name>A0A1Y5F786_9BACT</name>
<gene>
    <name evidence="2" type="ORF">A9Q84_20960</name>
</gene>
<feature type="transmembrane region" description="Helical" evidence="1">
    <location>
        <begin position="159"/>
        <end position="178"/>
    </location>
</feature>
<dbReference type="EMBL" id="MAAO01000016">
    <property type="protein sequence ID" value="OUR92981.1"/>
    <property type="molecule type" value="Genomic_DNA"/>
</dbReference>
<organism evidence="2 3">
    <name type="scientific">Halobacteriovorax marinus</name>
    <dbReference type="NCBI Taxonomy" id="97084"/>
    <lineage>
        <taxon>Bacteria</taxon>
        <taxon>Pseudomonadati</taxon>
        <taxon>Bdellovibrionota</taxon>
        <taxon>Bacteriovoracia</taxon>
        <taxon>Bacteriovoracales</taxon>
        <taxon>Halobacteriovoraceae</taxon>
        <taxon>Halobacteriovorax</taxon>
    </lineage>
</organism>
<accession>A0A1Y5F786</accession>
<dbReference type="Proteomes" id="UP000196531">
    <property type="component" value="Unassembled WGS sequence"/>
</dbReference>
<feature type="transmembrane region" description="Helical" evidence="1">
    <location>
        <begin position="307"/>
        <end position="328"/>
    </location>
</feature>
<feature type="transmembrane region" description="Helical" evidence="1">
    <location>
        <begin position="91"/>
        <end position="109"/>
    </location>
</feature>
<feature type="transmembrane region" description="Helical" evidence="1">
    <location>
        <begin position="62"/>
        <end position="79"/>
    </location>
</feature>
<keyword evidence="1" id="KW-0812">Transmembrane</keyword>
<dbReference type="AlphaFoldDB" id="A0A1Y5F786"/>
<evidence type="ECO:0000313" key="2">
    <source>
        <dbReference type="EMBL" id="OUR92981.1"/>
    </source>
</evidence>
<evidence type="ECO:0000313" key="3">
    <source>
        <dbReference type="Proteomes" id="UP000196531"/>
    </source>
</evidence>
<feature type="transmembrane region" description="Helical" evidence="1">
    <location>
        <begin position="39"/>
        <end position="56"/>
    </location>
</feature>
<proteinExistence type="predicted"/>
<reference evidence="3" key="1">
    <citation type="journal article" date="2017" name="Proc. Natl. Acad. Sci. U.S.A.">
        <title>Simulation of Deepwater Horizon oil plume reveals substrate specialization within a complex community of hydrocarbon-degraders.</title>
        <authorList>
            <person name="Hu P."/>
            <person name="Dubinsky E.A."/>
            <person name="Probst A.J."/>
            <person name="Wang J."/>
            <person name="Sieber C.M.K."/>
            <person name="Tom L.M."/>
            <person name="Gardinali P."/>
            <person name="Banfield J.F."/>
            <person name="Atlas R.M."/>
            <person name="Andersen G.L."/>
        </authorList>
    </citation>
    <scope>NUCLEOTIDE SEQUENCE [LARGE SCALE GENOMIC DNA]</scope>
</reference>
<sequence length="335" mass="38585">MDNLIMYLGHYDWLVTSQIVLLISITFLVIFWRRALPKSNIFVGIPFSICLSLSIFKSTNLISLIFMIEILLAMSKIIFSKSYKIFDRSIFEFIRIPFWGITLFCYYQTFNTFAFVQVIDKAGTELSFVYINFLFLISILTIGQIYRTQNLKKGIVESISMQAIVVPIICLKVLSLLAKWGELLLPEHKSIIDLIIAGICICALFISIRFLKHTDQQMLKASIYSLVIVSLFPLLIYINVDFWEKLDFYSLKIVFLFLIFEAISRLREPGRFTIIGVFIILCELTGFTPSGHLLNYFNDILDRQAQLLSILSLGSVILAISFVLRSILRINRESV</sequence>
<feature type="transmembrane region" description="Helical" evidence="1">
    <location>
        <begin position="190"/>
        <end position="211"/>
    </location>
</feature>
<feature type="transmembrane region" description="Helical" evidence="1">
    <location>
        <begin position="246"/>
        <end position="263"/>
    </location>
</feature>
<comment type="caution">
    <text evidence="2">The sequence shown here is derived from an EMBL/GenBank/DDBJ whole genome shotgun (WGS) entry which is preliminary data.</text>
</comment>
<feature type="transmembrane region" description="Helical" evidence="1">
    <location>
        <begin position="129"/>
        <end position="147"/>
    </location>
</feature>
<protein>
    <submittedName>
        <fullName evidence="2">Uncharacterized protein</fullName>
    </submittedName>
</protein>
<evidence type="ECO:0000256" key="1">
    <source>
        <dbReference type="SAM" id="Phobius"/>
    </source>
</evidence>
<feature type="transmembrane region" description="Helical" evidence="1">
    <location>
        <begin position="223"/>
        <end position="240"/>
    </location>
</feature>
<keyword evidence="1" id="KW-1133">Transmembrane helix</keyword>
<keyword evidence="1" id="KW-0472">Membrane</keyword>
<feature type="transmembrane region" description="Helical" evidence="1">
    <location>
        <begin position="270"/>
        <end position="287"/>
    </location>
</feature>